<evidence type="ECO:0000313" key="7">
    <source>
        <dbReference type="Proteomes" id="UP000218785"/>
    </source>
</evidence>
<keyword evidence="7" id="KW-1185">Reference proteome</keyword>
<accession>A0A1Z4N270</accession>
<feature type="transmembrane region" description="Helical" evidence="4">
    <location>
        <begin position="112"/>
        <end position="128"/>
    </location>
</feature>
<dbReference type="KEGG" id="ttq:NIES37_37770"/>
<reference evidence="6 7" key="1">
    <citation type="submission" date="2017-06" db="EMBL/GenBank/DDBJ databases">
        <title>Genome sequencing of cyanobaciteial culture collection at National Institute for Environmental Studies (NIES).</title>
        <authorList>
            <person name="Hirose Y."/>
            <person name="Shimura Y."/>
            <person name="Fujisawa T."/>
            <person name="Nakamura Y."/>
            <person name="Kawachi M."/>
        </authorList>
    </citation>
    <scope>NUCLEOTIDE SEQUENCE [LARGE SCALE GENOMIC DNA]</scope>
    <source>
        <strain evidence="6 7">NIES-37</strain>
    </source>
</reference>
<dbReference type="RefSeq" id="WP_096578191.1">
    <property type="nucleotide sequence ID" value="NZ_CAWNJS010000001.1"/>
</dbReference>
<dbReference type="GO" id="GO:0008610">
    <property type="term" value="P:lipid biosynthetic process"/>
    <property type="evidence" value="ECO:0007669"/>
    <property type="project" value="UniProtKB-ARBA"/>
</dbReference>
<keyword evidence="4" id="KW-1133">Transmembrane helix</keyword>
<feature type="transmembrane region" description="Helical" evidence="4">
    <location>
        <begin position="48"/>
        <end position="65"/>
    </location>
</feature>
<dbReference type="InterPro" id="IPR012171">
    <property type="entry name" value="Fatty_acid_desaturase"/>
</dbReference>
<dbReference type="AlphaFoldDB" id="A0A1Z4N270"/>
<sequence length="349" mass="41181">MNLYKPVEQNLIMNSTEQKQQIHTDQYYIQTIRPFIPKAAFQKKPGSLWYFLIQFSVFISAIALTRYSNNIWIFLLASLLSGNCLPGLVFFAHDLSHGSVMAKSWQRHFLEVLIWGINFIPLTMWIHIHHRTHHPNAATFRDPDRRWLASEKTLFKWIYTWIFYPQKSKFILRFINPFAYIHFVFYILRNFIAVFISPKSKLYIVPYQVPYTLKEKLSIIIETGIIILIQAIIFAAVQCNWLKYLFVSILPILIASVIEVIYVATNHFLNPIKAQNNSVQGTTSVIVAPLFNVIHNNFSYHTEHHLFPTMHPSYYPLVSDLLKRHFPQDYNQLTITEAWRRLWNSQAFD</sequence>
<proteinExistence type="inferred from homology"/>
<evidence type="ECO:0000256" key="3">
    <source>
        <dbReference type="ARBA" id="ARBA00023004"/>
    </source>
</evidence>
<feature type="transmembrane region" description="Helical" evidence="4">
    <location>
        <begin position="244"/>
        <end position="264"/>
    </location>
</feature>
<dbReference type="PANTHER" id="PTHR19353">
    <property type="entry name" value="FATTY ACID DESATURASE 2"/>
    <property type="match status" value="1"/>
</dbReference>
<dbReference type="InterPro" id="IPR005804">
    <property type="entry name" value="FA_desaturase_dom"/>
</dbReference>
<feature type="transmembrane region" description="Helical" evidence="4">
    <location>
        <begin position="178"/>
        <end position="196"/>
    </location>
</feature>
<feature type="transmembrane region" description="Helical" evidence="4">
    <location>
        <begin position="217"/>
        <end position="238"/>
    </location>
</feature>
<dbReference type="EMBL" id="AP018248">
    <property type="protein sequence ID" value="BAY99794.1"/>
    <property type="molecule type" value="Genomic_DNA"/>
</dbReference>
<comment type="similarity">
    <text evidence="2">Belongs to the fatty acid desaturase type 2 family.</text>
</comment>
<organism evidence="6 7">
    <name type="scientific">Tolypothrix tenuis PCC 7101</name>
    <dbReference type="NCBI Taxonomy" id="231146"/>
    <lineage>
        <taxon>Bacteria</taxon>
        <taxon>Bacillati</taxon>
        <taxon>Cyanobacteriota</taxon>
        <taxon>Cyanophyceae</taxon>
        <taxon>Nostocales</taxon>
        <taxon>Tolypothrichaceae</taxon>
        <taxon>Tolypothrix</taxon>
    </lineage>
</organism>
<dbReference type="GO" id="GO:0016020">
    <property type="term" value="C:membrane"/>
    <property type="evidence" value="ECO:0007669"/>
    <property type="project" value="TreeGrafter"/>
</dbReference>
<protein>
    <recommendedName>
        <fullName evidence="5">Fatty acid desaturase domain-containing protein</fullName>
    </recommendedName>
</protein>
<feature type="transmembrane region" description="Helical" evidence="4">
    <location>
        <begin position="71"/>
        <end position="91"/>
    </location>
</feature>
<evidence type="ECO:0000259" key="5">
    <source>
        <dbReference type="Pfam" id="PF00487"/>
    </source>
</evidence>
<gene>
    <name evidence="6" type="ORF">NIES37_37770</name>
</gene>
<dbReference type="Pfam" id="PF00487">
    <property type="entry name" value="FA_desaturase"/>
    <property type="match status" value="1"/>
</dbReference>
<evidence type="ECO:0000313" key="6">
    <source>
        <dbReference type="EMBL" id="BAY99794.1"/>
    </source>
</evidence>
<keyword evidence="3" id="KW-0408">Iron</keyword>
<dbReference type="PANTHER" id="PTHR19353:SF19">
    <property type="entry name" value="DELTA(5) FATTY ACID DESATURASE C-RELATED"/>
    <property type="match status" value="1"/>
</dbReference>
<comment type="cofactor">
    <cofactor evidence="1">
        <name>Fe(2+)</name>
        <dbReference type="ChEBI" id="CHEBI:29033"/>
    </cofactor>
</comment>
<evidence type="ECO:0000256" key="4">
    <source>
        <dbReference type="SAM" id="Phobius"/>
    </source>
</evidence>
<name>A0A1Z4N270_9CYAN</name>
<evidence type="ECO:0000256" key="2">
    <source>
        <dbReference type="ARBA" id="ARBA00008749"/>
    </source>
</evidence>
<dbReference type="GO" id="GO:0016717">
    <property type="term" value="F:oxidoreductase activity, acting on paired donors, with oxidation of a pair of donors resulting in the reduction of molecular oxygen to two molecules of water"/>
    <property type="evidence" value="ECO:0007669"/>
    <property type="project" value="TreeGrafter"/>
</dbReference>
<dbReference type="Proteomes" id="UP000218785">
    <property type="component" value="Chromosome"/>
</dbReference>
<evidence type="ECO:0000256" key="1">
    <source>
        <dbReference type="ARBA" id="ARBA00001954"/>
    </source>
</evidence>
<keyword evidence="4" id="KW-0812">Transmembrane</keyword>
<feature type="domain" description="Fatty acid desaturase" evidence="5">
    <location>
        <begin position="72"/>
        <end position="330"/>
    </location>
</feature>
<keyword evidence="4" id="KW-0472">Membrane</keyword>